<protein>
    <recommendedName>
        <fullName evidence="10">Ionotropic receptor</fullName>
    </recommendedName>
</protein>
<dbReference type="GO" id="GO:0005886">
    <property type="term" value="C:plasma membrane"/>
    <property type="evidence" value="ECO:0007669"/>
    <property type="project" value="UniProtKB-SubCell"/>
</dbReference>
<evidence type="ECO:0008006" key="10">
    <source>
        <dbReference type="Google" id="ProtNLM"/>
    </source>
</evidence>
<gene>
    <name evidence="8" type="ORF">R5R35_002584</name>
</gene>
<name>A0AAN9ZBQ8_9ORTH</name>
<accession>A0AAN9ZBQ8</accession>
<dbReference type="Proteomes" id="UP001378592">
    <property type="component" value="Unassembled WGS sequence"/>
</dbReference>
<dbReference type="EMBL" id="JAZDUA010000084">
    <property type="protein sequence ID" value="KAK7868950.1"/>
    <property type="molecule type" value="Genomic_DNA"/>
</dbReference>
<proteinExistence type="predicted"/>
<dbReference type="AlphaFoldDB" id="A0AAN9ZBQ8"/>
<evidence type="ECO:0000256" key="4">
    <source>
        <dbReference type="ARBA" id="ARBA00022989"/>
    </source>
</evidence>
<keyword evidence="4" id="KW-1133">Transmembrane helix</keyword>
<evidence type="ECO:0000256" key="5">
    <source>
        <dbReference type="ARBA" id="ARBA00023136"/>
    </source>
</evidence>
<dbReference type="PANTHER" id="PTHR42643:SF38">
    <property type="entry name" value="IONOTROPIC RECEPTOR 100A"/>
    <property type="match status" value="1"/>
</dbReference>
<keyword evidence="7" id="KW-0325">Glycoprotein</keyword>
<sequence>MKVHILGVLRCHLVEITRKLGFTLQFQPIANAMEGNEDLAIYKQLLHQLAVGDLDFLPDIVYGFISQLSTLDIIPSTEDDSFIYALVPFASPLPTWSLPLRVFSPRIWLALLGAAVAYALAWRVVAGESLAASAAAALRAFSSCGGAPQDRVRATPQRLQLAAALLASAVVVAATYQGRLYNLIVQPDHYPEIDTFEHLASSGIPLFLPYGFGKYFLHRVVKKNKILQNLDIRYTNTSLEWWLEMKNKRTAHSFGSTFWTMFAIQNKVLSHSRPMDEKLSSVPHHSCARRNWPWTEAVIALNLRLVQGGLMKKWRDDFNRSFGLAVRNQMPYLIYEDDPDDWSGDGPRPLSVADVLPHLQLLVSCLCAAAVTFCAERWRVHSGAQRFAQLRMRMRGNVPLCERHWRCKTDAHRPSKFMKLFSTKCTRK</sequence>
<reference evidence="8 9" key="1">
    <citation type="submission" date="2024-03" db="EMBL/GenBank/DDBJ databases">
        <title>The genome assembly and annotation of the cricket Gryllus longicercus Weissman &amp; Gray.</title>
        <authorList>
            <person name="Szrajer S."/>
            <person name="Gray D."/>
            <person name="Ylla G."/>
        </authorList>
    </citation>
    <scope>NUCLEOTIDE SEQUENCE [LARGE SCALE GENOMIC DNA]</scope>
    <source>
        <strain evidence="8">DAG 2021-001</strain>
        <tissue evidence="8">Whole body minus gut</tissue>
    </source>
</reference>
<comment type="subcellular location">
    <subcellularLocation>
        <location evidence="1">Cell membrane</location>
        <topology evidence="1">Multi-pass membrane protein</topology>
    </subcellularLocation>
</comment>
<evidence type="ECO:0000313" key="8">
    <source>
        <dbReference type="EMBL" id="KAK7868950.1"/>
    </source>
</evidence>
<evidence type="ECO:0000256" key="6">
    <source>
        <dbReference type="ARBA" id="ARBA00023170"/>
    </source>
</evidence>
<evidence type="ECO:0000256" key="2">
    <source>
        <dbReference type="ARBA" id="ARBA00022475"/>
    </source>
</evidence>
<keyword evidence="9" id="KW-1185">Reference proteome</keyword>
<organism evidence="8 9">
    <name type="scientific">Gryllus longicercus</name>
    <dbReference type="NCBI Taxonomy" id="2509291"/>
    <lineage>
        <taxon>Eukaryota</taxon>
        <taxon>Metazoa</taxon>
        <taxon>Ecdysozoa</taxon>
        <taxon>Arthropoda</taxon>
        <taxon>Hexapoda</taxon>
        <taxon>Insecta</taxon>
        <taxon>Pterygota</taxon>
        <taxon>Neoptera</taxon>
        <taxon>Polyneoptera</taxon>
        <taxon>Orthoptera</taxon>
        <taxon>Ensifera</taxon>
        <taxon>Gryllidea</taxon>
        <taxon>Grylloidea</taxon>
        <taxon>Gryllidae</taxon>
        <taxon>Gryllinae</taxon>
        <taxon>Gryllus</taxon>
    </lineage>
</organism>
<keyword evidence="3" id="KW-0812">Transmembrane</keyword>
<dbReference type="PANTHER" id="PTHR42643">
    <property type="entry name" value="IONOTROPIC RECEPTOR 20A-RELATED"/>
    <property type="match status" value="1"/>
</dbReference>
<evidence type="ECO:0000256" key="7">
    <source>
        <dbReference type="ARBA" id="ARBA00023180"/>
    </source>
</evidence>
<evidence type="ECO:0000256" key="1">
    <source>
        <dbReference type="ARBA" id="ARBA00004651"/>
    </source>
</evidence>
<dbReference type="InterPro" id="IPR052192">
    <property type="entry name" value="Insect_Ionotropic_Sensory_Rcpt"/>
</dbReference>
<dbReference type="SUPFAM" id="SSF53850">
    <property type="entry name" value="Periplasmic binding protein-like II"/>
    <property type="match status" value="1"/>
</dbReference>
<keyword evidence="5" id="KW-0472">Membrane</keyword>
<keyword evidence="2" id="KW-1003">Cell membrane</keyword>
<evidence type="ECO:0000256" key="3">
    <source>
        <dbReference type="ARBA" id="ARBA00022692"/>
    </source>
</evidence>
<keyword evidence="6" id="KW-0675">Receptor</keyword>
<evidence type="ECO:0000313" key="9">
    <source>
        <dbReference type="Proteomes" id="UP001378592"/>
    </source>
</evidence>
<comment type="caution">
    <text evidence="8">The sequence shown here is derived from an EMBL/GenBank/DDBJ whole genome shotgun (WGS) entry which is preliminary data.</text>
</comment>